<organism evidence="2 3">
    <name type="scientific">Elysia marginata</name>
    <dbReference type="NCBI Taxonomy" id="1093978"/>
    <lineage>
        <taxon>Eukaryota</taxon>
        <taxon>Metazoa</taxon>
        <taxon>Spiralia</taxon>
        <taxon>Lophotrochozoa</taxon>
        <taxon>Mollusca</taxon>
        <taxon>Gastropoda</taxon>
        <taxon>Heterobranchia</taxon>
        <taxon>Euthyneura</taxon>
        <taxon>Panpulmonata</taxon>
        <taxon>Sacoglossa</taxon>
        <taxon>Placobranchoidea</taxon>
        <taxon>Plakobranchidae</taxon>
        <taxon>Elysia</taxon>
    </lineage>
</organism>
<dbReference type="Pfam" id="PF04749">
    <property type="entry name" value="PLAC8"/>
    <property type="match status" value="1"/>
</dbReference>
<name>A0AAV4IA11_9GAST</name>
<dbReference type="InterPro" id="IPR006461">
    <property type="entry name" value="PLAC_motif_containing"/>
</dbReference>
<sequence length="134" mass="14935">MDYSYNAQNPQVIQAQPMAAHTVVVQQPMQRPPMRDWNFGLFECCDDMKICLCGTFCGWCLACQVAGDMGESMCVPCCVPYPVLVMRTKWRAENNIEGSIMKDCLIDSFCGACGLCQLAREVKQATAPGNNYKM</sequence>
<comment type="similarity">
    <text evidence="1">Belongs to the cornifelin family.</text>
</comment>
<dbReference type="PANTHER" id="PTHR15907">
    <property type="entry name" value="DUF614 FAMILY PROTEIN-RELATED"/>
    <property type="match status" value="1"/>
</dbReference>
<proteinExistence type="inferred from homology"/>
<evidence type="ECO:0000256" key="1">
    <source>
        <dbReference type="ARBA" id="ARBA00009024"/>
    </source>
</evidence>
<accession>A0AAV4IA11</accession>
<gene>
    <name evidence="2" type="ORF">ElyMa_004716100</name>
</gene>
<protein>
    <submittedName>
        <fullName evidence="2">Placenta-specific 8</fullName>
    </submittedName>
</protein>
<dbReference type="NCBIfam" id="TIGR01571">
    <property type="entry name" value="A_thal_Cys_rich"/>
    <property type="match status" value="1"/>
</dbReference>
<dbReference type="EMBL" id="BMAT01009469">
    <property type="protein sequence ID" value="GFS06885.1"/>
    <property type="molecule type" value="Genomic_DNA"/>
</dbReference>
<dbReference type="AlphaFoldDB" id="A0AAV4IA11"/>
<comment type="caution">
    <text evidence="2">The sequence shown here is derived from an EMBL/GenBank/DDBJ whole genome shotgun (WGS) entry which is preliminary data.</text>
</comment>
<reference evidence="2 3" key="1">
    <citation type="journal article" date="2021" name="Elife">
        <title>Chloroplast acquisition without the gene transfer in kleptoplastic sea slugs, Plakobranchus ocellatus.</title>
        <authorList>
            <person name="Maeda T."/>
            <person name="Takahashi S."/>
            <person name="Yoshida T."/>
            <person name="Shimamura S."/>
            <person name="Takaki Y."/>
            <person name="Nagai Y."/>
            <person name="Toyoda A."/>
            <person name="Suzuki Y."/>
            <person name="Arimoto A."/>
            <person name="Ishii H."/>
            <person name="Satoh N."/>
            <person name="Nishiyama T."/>
            <person name="Hasebe M."/>
            <person name="Maruyama T."/>
            <person name="Minagawa J."/>
            <person name="Obokata J."/>
            <person name="Shigenobu S."/>
        </authorList>
    </citation>
    <scope>NUCLEOTIDE SEQUENCE [LARGE SCALE GENOMIC DNA]</scope>
</reference>
<dbReference type="Proteomes" id="UP000762676">
    <property type="component" value="Unassembled WGS sequence"/>
</dbReference>
<evidence type="ECO:0000313" key="2">
    <source>
        <dbReference type="EMBL" id="GFS06885.1"/>
    </source>
</evidence>
<keyword evidence="3" id="KW-1185">Reference proteome</keyword>
<evidence type="ECO:0000313" key="3">
    <source>
        <dbReference type="Proteomes" id="UP000762676"/>
    </source>
</evidence>